<evidence type="ECO:0000313" key="1">
    <source>
        <dbReference type="EMBL" id="GDY70421.1"/>
    </source>
</evidence>
<reference evidence="1 4" key="2">
    <citation type="submission" date="2019-04" db="EMBL/GenBank/DDBJ databases">
        <title>Draft genome sequences of Streptomyces avermitilis NBRC 14893.</title>
        <authorList>
            <person name="Komaki H."/>
            <person name="Tamura T."/>
            <person name="Hosoyama A."/>
        </authorList>
    </citation>
    <scope>NUCLEOTIDE SEQUENCE [LARGE SCALE GENOMIC DNA]</scope>
    <source>
        <strain evidence="1 4">NBRC 14893</strain>
    </source>
</reference>
<evidence type="ECO:0000313" key="4">
    <source>
        <dbReference type="Proteomes" id="UP000302139"/>
    </source>
</evidence>
<dbReference type="AlphaFoldDB" id="A0A4D4MEM0"/>
<dbReference type="Gene3D" id="2.30.130.30">
    <property type="entry name" value="Hypothetical protein"/>
    <property type="match status" value="1"/>
</dbReference>
<gene>
    <name evidence="1" type="ORF">SAV14893_098140</name>
    <name evidence="2" type="ORF">SAV31267_102200</name>
</gene>
<evidence type="ECO:0000313" key="3">
    <source>
        <dbReference type="Proteomes" id="UP000299211"/>
    </source>
</evidence>
<dbReference type="EMBL" id="BJHY01000004">
    <property type="protein sequence ID" value="GDY80735.1"/>
    <property type="molecule type" value="Genomic_DNA"/>
</dbReference>
<dbReference type="Proteomes" id="UP000299211">
    <property type="component" value="Unassembled WGS sequence"/>
</dbReference>
<dbReference type="RefSeq" id="WP_011109714.1">
    <property type="nucleotide sequence ID" value="NZ_BAABTN010000072.1"/>
</dbReference>
<sequence length="147" mass="16307">MSLATLPEGDWIRGITIRQPWATCILAGKSPENRPANWPWRGWVMIHAGKKKPEPAVLRDPLVATAIRGRELHLGAVIGVARLTDCHVDLGPERCTSPWAERDAHHLVLADVQELALPVPATGALPAWKPQLDLVEQVFQQLPDFRL</sequence>
<proteinExistence type="predicted"/>
<protein>
    <recommendedName>
        <fullName evidence="5">ASCH domain-containing protein</fullName>
    </recommendedName>
</protein>
<dbReference type="InterPro" id="IPR015947">
    <property type="entry name" value="PUA-like_sf"/>
</dbReference>
<dbReference type="STRING" id="33903.AQJ43_36410"/>
<evidence type="ECO:0000313" key="2">
    <source>
        <dbReference type="EMBL" id="GDY80735.1"/>
    </source>
</evidence>
<evidence type="ECO:0008006" key="5">
    <source>
        <dbReference type="Google" id="ProtNLM"/>
    </source>
</evidence>
<dbReference type="OMA" id="TIRQPWA"/>
<dbReference type="SUPFAM" id="SSF88697">
    <property type="entry name" value="PUA domain-like"/>
    <property type="match status" value="1"/>
</dbReference>
<dbReference type="EMBL" id="BJHX01000005">
    <property type="protein sequence ID" value="GDY70421.1"/>
    <property type="molecule type" value="Genomic_DNA"/>
</dbReference>
<accession>A0A4D4MEM0</accession>
<dbReference type="Proteomes" id="UP000302139">
    <property type="component" value="Unassembled WGS sequence"/>
</dbReference>
<dbReference type="GeneID" id="41537176"/>
<comment type="caution">
    <text evidence="1">The sequence shown here is derived from an EMBL/GenBank/DDBJ whole genome shotgun (WGS) entry which is preliminary data.</text>
</comment>
<name>A0A4D4MEM0_STRAX</name>
<organism evidence="1 4">
    <name type="scientific">Streptomyces avermitilis</name>
    <dbReference type="NCBI Taxonomy" id="33903"/>
    <lineage>
        <taxon>Bacteria</taxon>
        <taxon>Bacillati</taxon>
        <taxon>Actinomycetota</taxon>
        <taxon>Actinomycetes</taxon>
        <taxon>Kitasatosporales</taxon>
        <taxon>Streptomycetaceae</taxon>
        <taxon>Streptomyces</taxon>
    </lineage>
</organism>
<reference evidence="2 3" key="1">
    <citation type="submission" date="2019-04" db="EMBL/GenBank/DDBJ databases">
        <title>Draft genome sequences of Streptomyces avermitilis ATCC 31267.</title>
        <authorList>
            <person name="Komaki H."/>
            <person name="Tamura T."/>
            <person name="Hosoyama A."/>
        </authorList>
    </citation>
    <scope>NUCLEOTIDE SEQUENCE [LARGE SCALE GENOMIC DNA]</scope>
    <source>
        <strain evidence="2 3">ATCC 31267</strain>
    </source>
</reference>